<evidence type="ECO:0000256" key="1">
    <source>
        <dbReference type="SAM" id="SignalP"/>
    </source>
</evidence>
<sequence>MKKIVLLILLLISSVNTYAQTIAETDLIGTWKVKKATALKDADKPETKELVSGFQKATYTFNADHSFIFDTKSNSKMMLQLVKMFQKNQWIFDKKKKQLKVGFKKEGYSNITFIVKQDGKKILFLIEDAQIEMLMKKA</sequence>
<comment type="caution">
    <text evidence="2">The sequence shown here is derived from an EMBL/GenBank/DDBJ whole genome shotgun (WGS) entry which is preliminary data.</text>
</comment>
<keyword evidence="3" id="KW-1185">Reference proteome</keyword>
<dbReference type="EMBL" id="BAABCR010000001">
    <property type="protein sequence ID" value="GAA4021913.1"/>
    <property type="molecule type" value="Genomic_DNA"/>
</dbReference>
<dbReference type="Proteomes" id="UP001500968">
    <property type="component" value="Unassembled WGS sequence"/>
</dbReference>
<keyword evidence="1" id="KW-0732">Signal</keyword>
<proteinExistence type="predicted"/>
<feature type="chain" id="PRO_5046806802" evidence="1">
    <location>
        <begin position="20"/>
        <end position="138"/>
    </location>
</feature>
<protein>
    <submittedName>
        <fullName evidence="2">Uncharacterized protein</fullName>
    </submittedName>
</protein>
<feature type="signal peptide" evidence="1">
    <location>
        <begin position="1"/>
        <end position="19"/>
    </location>
</feature>
<accession>A0ABP7T8L2</accession>
<organism evidence="2 3">
    <name type="scientific">Flavobacterium cheonhonense</name>
    <dbReference type="NCBI Taxonomy" id="706185"/>
    <lineage>
        <taxon>Bacteria</taxon>
        <taxon>Pseudomonadati</taxon>
        <taxon>Bacteroidota</taxon>
        <taxon>Flavobacteriia</taxon>
        <taxon>Flavobacteriales</taxon>
        <taxon>Flavobacteriaceae</taxon>
        <taxon>Flavobacterium</taxon>
    </lineage>
</organism>
<name>A0ABP7T8L2_9FLAO</name>
<dbReference type="RefSeq" id="WP_324690889.1">
    <property type="nucleotide sequence ID" value="NZ_BAABCR010000001.1"/>
</dbReference>
<evidence type="ECO:0000313" key="2">
    <source>
        <dbReference type="EMBL" id="GAA4021913.1"/>
    </source>
</evidence>
<gene>
    <name evidence="2" type="ORF">GCM10022386_01120</name>
</gene>
<evidence type="ECO:0000313" key="3">
    <source>
        <dbReference type="Proteomes" id="UP001500968"/>
    </source>
</evidence>
<reference evidence="3" key="1">
    <citation type="journal article" date="2019" name="Int. J. Syst. Evol. Microbiol.">
        <title>The Global Catalogue of Microorganisms (GCM) 10K type strain sequencing project: providing services to taxonomists for standard genome sequencing and annotation.</title>
        <authorList>
            <consortium name="The Broad Institute Genomics Platform"/>
            <consortium name="The Broad Institute Genome Sequencing Center for Infectious Disease"/>
            <person name="Wu L."/>
            <person name="Ma J."/>
        </authorList>
    </citation>
    <scope>NUCLEOTIDE SEQUENCE [LARGE SCALE GENOMIC DNA]</scope>
    <source>
        <strain evidence="3">JCM 17064</strain>
    </source>
</reference>